<name>A0A8B8F027_CRAVI</name>
<evidence type="ECO:0000313" key="7">
    <source>
        <dbReference type="RefSeq" id="XP_022345542.1"/>
    </source>
</evidence>
<dbReference type="GeneID" id="111138048"/>
<dbReference type="Proteomes" id="UP000694844">
    <property type="component" value="Chromosome 5"/>
</dbReference>
<sequence length="329" mass="36860">MNLKKVDNQTLPSITASEDGRKWLANFEFYPEVVGRQTSVFRGLMYSGENNYFSQTDCVVKFSNSTVGEEDLVKYVDGVREFLQLAKQFNANLQNVKIVVLLPCVAVMDRNAPLYNAIFRYFKNYKRVISEDDCVLLEERLSGQFTTFIDPEGNPSSACPEILHQFAHFCFQETKGQLVATNFQGIVRDNKIFLSCPVVHSVTKKYGPRDRGMQGIAHFSQNFSKTCSEGCKKYLSFSGVVYPSAPSMLNKFVGCPTSQEKSTAILMQPVTEGDKLPVLPAYTSIESLVLLESPPPPYEPFCFTAPPSSHGPHLFGTKSEYVNNEIQTV</sequence>
<dbReference type="RefSeq" id="XP_022345542.1">
    <property type="nucleotide sequence ID" value="XM_022489834.1"/>
</dbReference>
<keyword evidence="3" id="KW-0418">Kinase</keyword>
<dbReference type="SMART" id="SM00811">
    <property type="entry name" value="Alpha_kinase"/>
    <property type="match status" value="1"/>
</dbReference>
<reference evidence="6 7" key="1">
    <citation type="submission" date="2025-04" db="UniProtKB">
        <authorList>
            <consortium name="RefSeq"/>
        </authorList>
    </citation>
    <scope>IDENTIFICATION</scope>
    <source>
        <tissue evidence="6 7">Whole sample</tissue>
    </source>
</reference>
<dbReference type="KEGG" id="cvn:111138048"/>
<dbReference type="OrthoDB" id="301415at2759"/>
<dbReference type="Gene3D" id="3.20.200.10">
    <property type="entry name" value="MHCK/EF2 kinase"/>
    <property type="match status" value="1"/>
</dbReference>
<dbReference type="AlphaFoldDB" id="A0A8B8F027"/>
<dbReference type="SUPFAM" id="SSF56112">
    <property type="entry name" value="Protein kinase-like (PK-like)"/>
    <property type="match status" value="1"/>
</dbReference>
<organism evidence="5 7">
    <name type="scientific">Crassostrea virginica</name>
    <name type="common">Eastern oyster</name>
    <dbReference type="NCBI Taxonomy" id="6565"/>
    <lineage>
        <taxon>Eukaryota</taxon>
        <taxon>Metazoa</taxon>
        <taxon>Spiralia</taxon>
        <taxon>Lophotrochozoa</taxon>
        <taxon>Mollusca</taxon>
        <taxon>Bivalvia</taxon>
        <taxon>Autobranchia</taxon>
        <taxon>Pteriomorphia</taxon>
        <taxon>Ostreida</taxon>
        <taxon>Ostreoidea</taxon>
        <taxon>Ostreidae</taxon>
        <taxon>Crassostrea</taxon>
    </lineage>
</organism>
<evidence type="ECO:0000256" key="3">
    <source>
        <dbReference type="ARBA" id="ARBA00022777"/>
    </source>
</evidence>
<accession>A0A8B8F027</accession>
<dbReference type="InterPro" id="IPR011009">
    <property type="entry name" value="Kinase-like_dom_sf"/>
</dbReference>
<evidence type="ECO:0000313" key="5">
    <source>
        <dbReference type="Proteomes" id="UP000694844"/>
    </source>
</evidence>
<dbReference type="PROSITE" id="PS51158">
    <property type="entry name" value="ALPHA_KINASE"/>
    <property type="match status" value="1"/>
</dbReference>
<gene>
    <name evidence="6 7" type="primary">LOC111138048</name>
</gene>
<evidence type="ECO:0000259" key="4">
    <source>
        <dbReference type="PROSITE" id="PS51158"/>
    </source>
</evidence>
<dbReference type="RefSeq" id="XP_022345541.1">
    <property type="nucleotide sequence ID" value="XM_022489833.1"/>
</dbReference>
<keyword evidence="1" id="KW-0723">Serine/threonine-protein kinase</keyword>
<keyword evidence="5" id="KW-1185">Reference proteome</keyword>
<evidence type="ECO:0000256" key="1">
    <source>
        <dbReference type="ARBA" id="ARBA00022527"/>
    </source>
</evidence>
<dbReference type="GO" id="GO:0004674">
    <property type="term" value="F:protein serine/threonine kinase activity"/>
    <property type="evidence" value="ECO:0007669"/>
    <property type="project" value="UniProtKB-KW"/>
</dbReference>
<dbReference type="Pfam" id="PF02816">
    <property type="entry name" value="Alpha_kinase"/>
    <property type="match status" value="1"/>
</dbReference>
<keyword evidence="2" id="KW-0808">Transferase</keyword>
<feature type="domain" description="Alpha-type protein kinase" evidence="4">
    <location>
        <begin position="1"/>
        <end position="240"/>
    </location>
</feature>
<proteinExistence type="predicted"/>
<evidence type="ECO:0000313" key="6">
    <source>
        <dbReference type="RefSeq" id="XP_022345541.1"/>
    </source>
</evidence>
<dbReference type="GO" id="GO:0005524">
    <property type="term" value="F:ATP binding"/>
    <property type="evidence" value="ECO:0007669"/>
    <property type="project" value="InterPro"/>
</dbReference>
<evidence type="ECO:0000256" key="2">
    <source>
        <dbReference type="ARBA" id="ARBA00022679"/>
    </source>
</evidence>
<dbReference type="InterPro" id="IPR004166">
    <property type="entry name" value="a-kinase_dom"/>
</dbReference>
<protein>
    <submittedName>
        <fullName evidence="6 7">Uncharacterized protein LOC111138048</fullName>
    </submittedName>
</protein>